<dbReference type="InterPro" id="IPR000060">
    <property type="entry name" value="BCCT_transptr"/>
</dbReference>
<dbReference type="NCBIfam" id="TIGR00842">
    <property type="entry name" value="bcct"/>
    <property type="match status" value="1"/>
</dbReference>
<comment type="subcellular location">
    <subcellularLocation>
        <location evidence="1">Cell membrane</location>
        <topology evidence="1">Multi-pass membrane protein</topology>
    </subcellularLocation>
</comment>
<feature type="transmembrane region" description="Helical" evidence="8">
    <location>
        <begin position="368"/>
        <end position="394"/>
    </location>
</feature>
<feature type="transmembrane region" description="Helical" evidence="8">
    <location>
        <begin position="219"/>
        <end position="239"/>
    </location>
</feature>
<feature type="transmembrane region" description="Helical" evidence="8">
    <location>
        <begin position="251"/>
        <end position="271"/>
    </location>
</feature>
<gene>
    <name evidence="9" type="ORF">FHR97_000209</name>
</gene>
<feature type="transmembrane region" description="Helical" evidence="8">
    <location>
        <begin position="344"/>
        <end position="362"/>
    </location>
</feature>
<feature type="transmembrane region" description="Helical" evidence="8">
    <location>
        <begin position="78"/>
        <end position="99"/>
    </location>
</feature>
<feature type="transmembrane region" description="Helical" evidence="8">
    <location>
        <begin position="475"/>
        <end position="494"/>
    </location>
</feature>
<evidence type="ECO:0000313" key="9">
    <source>
        <dbReference type="EMBL" id="MBB3229394.1"/>
    </source>
</evidence>
<feature type="transmembrane region" description="Helical" evidence="8">
    <location>
        <begin position="315"/>
        <end position="332"/>
    </location>
</feature>
<dbReference type="EMBL" id="JACHXR010000001">
    <property type="protein sequence ID" value="MBB3229394.1"/>
    <property type="molecule type" value="Genomic_DNA"/>
</dbReference>
<dbReference type="GO" id="GO:0022857">
    <property type="term" value="F:transmembrane transporter activity"/>
    <property type="evidence" value="ECO:0007669"/>
    <property type="project" value="InterPro"/>
</dbReference>
<dbReference type="PANTHER" id="PTHR30047:SF7">
    <property type="entry name" value="HIGH-AFFINITY CHOLINE TRANSPORT PROTEIN"/>
    <property type="match status" value="1"/>
</dbReference>
<keyword evidence="7 8" id="KW-0472">Membrane</keyword>
<keyword evidence="3" id="KW-0813">Transport</keyword>
<feature type="transmembrane region" description="Helical" evidence="8">
    <location>
        <begin position="134"/>
        <end position="154"/>
    </location>
</feature>
<feature type="transmembrane region" description="Helical" evidence="8">
    <location>
        <begin position="446"/>
        <end position="468"/>
    </location>
</feature>
<feature type="transmembrane region" description="Helical" evidence="8">
    <location>
        <begin position="40"/>
        <end position="58"/>
    </location>
</feature>
<feature type="transmembrane region" description="Helical" evidence="8">
    <location>
        <begin position="401"/>
        <end position="419"/>
    </location>
</feature>
<dbReference type="RefSeq" id="WP_343065535.1">
    <property type="nucleotide sequence ID" value="NZ_JACHXR010000001.1"/>
</dbReference>
<dbReference type="AlphaFoldDB" id="A0A7W5EQ39"/>
<organism evidence="9 10">
    <name type="scientific">Halomonas stenophila</name>
    <dbReference type="NCBI Taxonomy" id="795312"/>
    <lineage>
        <taxon>Bacteria</taxon>
        <taxon>Pseudomonadati</taxon>
        <taxon>Pseudomonadota</taxon>
        <taxon>Gammaproteobacteria</taxon>
        <taxon>Oceanospirillales</taxon>
        <taxon>Halomonadaceae</taxon>
        <taxon>Halomonas</taxon>
    </lineage>
</organism>
<evidence type="ECO:0000256" key="6">
    <source>
        <dbReference type="ARBA" id="ARBA00022989"/>
    </source>
</evidence>
<dbReference type="GO" id="GO:0005886">
    <property type="term" value="C:plasma membrane"/>
    <property type="evidence" value="ECO:0007669"/>
    <property type="project" value="UniProtKB-SubCell"/>
</dbReference>
<evidence type="ECO:0000256" key="3">
    <source>
        <dbReference type="ARBA" id="ARBA00022448"/>
    </source>
</evidence>
<keyword evidence="4" id="KW-1003">Cell membrane</keyword>
<evidence type="ECO:0000256" key="4">
    <source>
        <dbReference type="ARBA" id="ARBA00022475"/>
    </source>
</evidence>
<evidence type="ECO:0000256" key="8">
    <source>
        <dbReference type="SAM" id="Phobius"/>
    </source>
</evidence>
<evidence type="ECO:0000256" key="2">
    <source>
        <dbReference type="ARBA" id="ARBA00005658"/>
    </source>
</evidence>
<keyword evidence="5 8" id="KW-0812">Transmembrane</keyword>
<keyword evidence="10" id="KW-1185">Reference proteome</keyword>
<feature type="transmembrane region" description="Helical" evidence="8">
    <location>
        <begin position="175"/>
        <end position="199"/>
    </location>
</feature>
<accession>A0A7W5EQ39</accession>
<protein>
    <submittedName>
        <fullName evidence="9">Choline/glycine/proline betaine transport protein</fullName>
    </submittedName>
</protein>
<keyword evidence="6 8" id="KW-1133">Transmembrane helix</keyword>
<reference evidence="9 10" key="1">
    <citation type="submission" date="2020-08" db="EMBL/GenBank/DDBJ databases">
        <title>Genomic Encyclopedia of Type Strains, Phase III (KMG-III): the genomes of soil and plant-associated and newly described type strains.</title>
        <authorList>
            <person name="Whitman W."/>
        </authorList>
    </citation>
    <scope>NUCLEOTIDE SEQUENCE [LARGE SCALE GENOMIC DNA]</scope>
    <source>
        <strain evidence="9 10">CECT 7744</strain>
    </source>
</reference>
<evidence type="ECO:0000313" key="10">
    <source>
        <dbReference type="Proteomes" id="UP000518892"/>
    </source>
</evidence>
<evidence type="ECO:0000256" key="7">
    <source>
        <dbReference type="ARBA" id="ARBA00023136"/>
    </source>
</evidence>
<sequence>MASLTLVIIGLVIAAAVFFPEGLTAATDIGRSYITYYFNWWYVALAAVFLFFLIGLAISPYGKLRLGKDDERPEFGYFAWFAMLYAAGQGIGIIFWSIAEPMMHLSQGTPFSDATNSPEAATVAMRLAYFHWGLNAWGIYCIVALSLALMAYRYGKPLSIRHTLYPILGEKVNGWIGNLIDIIALFATLFGIATSLGLGVQQINSGLNFVWDVPISVNVQMVLIAAITVLALISVLTGLKRGIKYLSEANMWLTFIILGFFLVFGPTRYIINNFLDSIGDYFVHLIPLSFYAGANEVASNGGGSWKDVWQGWWTIFYWGWWMSWAPFVGVFVARVSRGRTIREFIFGVVGVSSILSFVWLSAYGGSAIFVELFGGGGITGMVANDVSLALYATFEAIDSGIIGLIAGVLGTVLVSTYFITSSDSGTLVVTTILSEGDPHPLSRHRLMWGIIEGVIAAVLLVAGGAWALTTLQTAAILAALPFSIIMVMMAFSIYKAVSQEKKLGLKPQQSSQGG</sequence>
<dbReference type="Pfam" id="PF02028">
    <property type="entry name" value="BCCT"/>
    <property type="match status" value="1"/>
</dbReference>
<comment type="caution">
    <text evidence="9">The sequence shown here is derived from an EMBL/GenBank/DDBJ whole genome shotgun (WGS) entry which is preliminary data.</text>
</comment>
<proteinExistence type="inferred from homology"/>
<dbReference type="Proteomes" id="UP000518892">
    <property type="component" value="Unassembled WGS sequence"/>
</dbReference>
<comment type="similarity">
    <text evidence="2">Belongs to the BCCT transporter (TC 2.A.15) family.</text>
</comment>
<evidence type="ECO:0000256" key="1">
    <source>
        <dbReference type="ARBA" id="ARBA00004651"/>
    </source>
</evidence>
<name>A0A7W5EQ39_9GAMM</name>
<dbReference type="PANTHER" id="PTHR30047">
    <property type="entry name" value="HIGH-AFFINITY CHOLINE TRANSPORT PROTEIN-RELATED"/>
    <property type="match status" value="1"/>
</dbReference>
<evidence type="ECO:0000256" key="5">
    <source>
        <dbReference type="ARBA" id="ARBA00022692"/>
    </source>
</evidence>